<evidence type="ECO:0008006" key="4">
    <source>
        <dbReference type="Google" id="ProtNLM"/>
    </source>
</evidence>
<feature type="transmembrane region" description="Helical" evidence="1">
    <location>
        <begin position="141"/>
        <end position="163"/>
    </location>
</feature>
<keyword evidence="1" id="KW-0812">Transmembrane</keyword>
<dbReference type="InterPro" id="IPR039261">
    <property type="entry name" value="FNR_nucleotide-bd"/>
</dbReference>
<evidence type="ECO:0000256" key="1">
    <source>
        <dbReference type="SAM" id="Phobius"/>
    </source>
</evidence>
<name>A0A6G1I1D2_9PEZI</name>
<proteinExistence type="predicted"/>
<reference evidence="2" key="1">
    <citation type="journal article" date="2020" name="Stud. Mycol.">
        <title>101 Dothideomycetes genomes: a test case for predicting lifestyles and emergence of pathogens.</title>
        <authorList>
            <person name="Haridas S."/>
            <person name="Albert R."/>
            <person name="Binder M."/>
            <person name="Bloem J."/>
            <person name="Labutti K."/>
            <person name="Salamov A."/>
            <person name="Andreopoulos B."/>
            <person name="Baker S."/>
            <person name="Barry K."/>
            <person name="Bills G."/>
            <person name="Bluhm B."/>
            <person name="Cannon C."/>
            <person name="Castanera R."/>
            <person name="Culley D."/>
            <person name="Daum C."/>
            <person name="Ezra D."/>
            <person name="Gonzalez J."/>
            <person name="Henrissat B."/>
            <person name="Kuo A."/>
            <person name="Liang C."/>
            <person name="Lipzen A."/>
            <person name="Lutzoni F."/>
            <person name="Magnuson J."/>
            <person name="Mondo S."/>
            <person name="Nolan M."/>
            <person name="Ohm R."/>
            <person name="Pangilinan J."/>
            <person name="Park H.-J."/>
            <person name="Ramirez L."/>
            <person name="Alfaro M."/>
            <person name="Sun H."/>
            <person name="Tritt A."/>
            <person name="Yoshinaga Y."/>
            <person name="Zwiers L.-H."/>
            <person name="Turgeon B."/>
            <person name="Goodwin S."/>
            <person name="Spatafora J."/>
            <person name="Crous P."/>
            <person name="Grigoriev I."/>
        </authorList>
    </citation>
    <scope>NUCLEOTIDE SEQUENCE</scope>
    <source>
        <strain evidence="2">CBS 262.69</strain>
    </source>
</reference>
<organism evidence="2 3">
    <name type="scientific">Trichodelitschia bisporula</name>
    <dbReference type="NCBI Taxonomy" id="703511"/>
    <lineage>
        <taxon>Eukaryota</taxon>
        <taxon>Fungi</taxon>
        <taxon>Dikarya</taxon>
        <taxon>Ascomycota</taxon>
        <taxon>Pezizomycotina</taxon>
        <taxon>Dothideomycetes</taxon>
        <taxon>Dothideomycetes incertae sedis</taxon>
        <taxon>Phaeotrichales</taxon>
        <taxon>Phaeotrichaceae</taxon>
        <taxon>Trichodelitschia</taxon>
    </lineage>
</organism>
<sequence>MKAWSSTTTGSSADESGTMGAYEMRGLSAANSEQEANRLAVPNVAHGSSSTLSLPQGGSNGNWATSTVTLLGSAASNSFSGSAQGETLQIEPYSVPQISAHRRLFAQVRYLIFSAYRCLFFAVFVLNLVTLGAIVLKSGSLAAFTPAVLATVASANLLLAVLIRQDYVLNTLYSIMQLVPHSTPLWIRWQLAKIYECGGIHSASATAGTFWFIGLTVSVSSDLRRLLFGSLAFVLLTYFIIALLCLIVVFALPYLRAVVHNSFEYTHRFASWLTIALFWVELALIAQQIHSQTGVSQGMALLLLPPTWFTAIITVHTVLPWLRLRRLIFTSEFLSRHALRLNTEHEWAPISGIAIARSPLGEWHQFALFPGRDGGSSMIISRSGDWTSSTITGPRPRYWVKGIPKTGFLAMAYLFRRVVIVTTGSGIGPALSFMLGPVKDTNFRVLWSARDPMKTYGDEINRLVREKDPEAVVFDTAMSGRPDMVGLTWKAYKDFGAEAVFVISNPTVTKKVVFEMEARGVPAFGPIFDS</sequence>
<feature type="transmembrane region" description="Helical" evidence="1">
    <location>
        <begin position="110"/>
        <end position="135"/>
    </location>
</feature>
<feature type="transmembrane region" description="Helical" evidence="1">
    <location>
        <begin position="298"/>
        <end position="322"/>
    </location>
</feature>
<keyword evidence="1" id="KW-0472">Membrane</keyword>
<evidence type="ECO:0000313" key="2">
    <source>
        <dbReference type="EMBL" id="KAF2401926.1"/>
    </source>
</evidence>
<dbReference type="InterPro" id="IPR052979">
    <property type="entry name" value="Adenylate-forming_domain"/>
</dbReference>
<keyword evidence="1" id="KW-1133">Transmembrane helix</keyword>
<dbReference type="EMBL" id="ML996692">
    <property type="protein sequence ID" value="KAF2401926.1"/>
    <property type="molecule type" value="Genomic_DNA"/>
</dbReference>
<evidence type="ECO:0000313" key="3">
    <source>
        <dbReference type="Proteomes" id="UP000799640"/>
    </source>
</evidence>
<dbReference type="SUPFAM" id="SSF52343">
    <property type="entry name" value="Ferredoxin reductase-like, C-terminal NADP-linked domain"/>
    <property type="match status" value="1"/>
</dbReference>
<dbReference type="AlphaFoldDB" id="A0A6G1I1D2"/>
<feature type="transmembrane region" description="Helical" evidence="1">
    <location>
        <begin position="269"/>
        <end position="286"/>
    </location>
</feature>
<gene>
    <name evidence="2" type="ORF">EJ06DRAFT_537184</name>
</gene>
<dbReference type="Proteomes" id="UP000799640">
    <property type="component" value="Unassembled WGS sequence"/>
</dbReference>
<dbReference type="OrthoDB" id="3142841at2759"/>
<feature type="transmembrane region" description="Helical" evidence="1">
    <location>
        <begin position="226"/>
        <end position="249"/>
    </location>
</feature>
<dbReference type="PANTHER" id="PTHR33927">
    <property type="entry name" value="TRANSMEMBRANE PROTEIN"/>
    <property type="match status" value="1"/>
</dbReference>
<dbReference type="PANTHER" id="PTHR33927:SF5">
    <property type="entry name" value="ENZYME, PUTATIVE (AFU_ORTHOLOGUE AFUA_8G01222)-RELATED"/>
    <property type="match status" value="1"/>
</dbReference>
<accession>A0A6G1I1D2</accession>
<protein>
    <recommendedName>
        <fullName evidence="4">Integral membrane protein TmpA</fullName>
    </recommendedName>
</protein>
<keyword evidence="3" id="KW-1185">Reference proteome</keyword>